<comment type="cofactor">
    <cofactor evidence="2">
        <name>Mg(2+)</name>
        <dbReference type="ChEBI" id="CHEBI:18420"/>
    </cofactor>
</comment>
<dbReference type="Pfam" id="PF00293">
    <property type="entry name" value="NUDIX"/>
    <property type="match status" value="1"/>
</dbReference>
<feature type="domain" description="Nudix hydrolase" evidence="7">
    <location>
        <begin position="47"/>
        <end position="211"/>
    </location>
</feature>
<evidence type="ECO:0000313" key="9">
    <source>
        <dbReference type="Proteomes" id="UP000030671"/>
    </source>
</evidence>
<dbReference type="AlphaFoldDB" id="W4JZX9"/>
<keyword evidence="9" id="KW-1185">Reference proteome</keyword>
<evidence type="ECO:0000256" key="1">
    <source>
        <dbReference type="ARBA" id="ARBA00001936"/>
    </source>
</evidence>
<dbReference type="Proteomes" id="UP000030671">
    <property type="component" value="Unassembled WGS sequence"/>
</dbReference>
<keyword evidence="3" id="KW-0479">Metal-binding</keyword>
<evidence type="ECO:0000256" key="6">
    <source>
        <dbReference type="ARBA" id="ARBA00023211"/>
    </source>
</evidence>
<dbReference type="InterPro" id="IPR015797">
    <property type="entry name" value="NUDIX_hydrolase-like_dom_sf"/>
</dbReference>
<reference evidence="8 9" key="1">
    <citation type="journal article" date="2012" name="New Phytol.">
        <title>Insight into trade-off between wood decay and parasitism from the genome of a fungal forest pathogen.</title>
        <authorList>
            <person name="Olson A."/>
            <person name="Aerts A."/>
            <person name="Asiegbu F."/>
            <person name="Belbahri L."/>
            <person name="Bouzid O."/>
            <person name="Broberg A."/>
            <person name="Canback B."/>
            <person name="Coutinho P.M."/>
            <person name="Cullen D."/>
            <person name="Dalman K."/>
            <person name="Deflorio G."/>
            <person name="van Diepen L.T."/>
            <person name="Dunand C."/>
            <person name="Duplessis S."/>
            <person name="Durling M."/>
            <person name="Gonthier P."/>
            <person name="Grimwood J."/>
            <person name="Fossdal C.G."/>
            <person name="Hansson D."/>
            <person name="Henrissat B."/>
            <person name="Hietala A."/>
            <person name="Himmelstrand K."/>
            <person name="Hoffmeister D."/>
            <person name="Hogberg N."/>
            <person name="James T.Y."/>
            <person name="Karlsson M."/>
            <person name="Kohler A."/>
            <person name="Kues U."/>
            <person name="Lee Y.H."/>
            <person name="Lin Y.C."/>
            <person name="Lind M."/>
            <person name="Lindquist E."/>
            <person name="Lombard V."/>
            <person name="Lucas S."/>
            <person name="Lunden K."/>
            <person name="Morin E."/>
            <person name="Murat C."/>
            <person name="Park J."/>
            <person name="Raffaello T."/>
            <person name="Rouze P."/>
            <person name="Salamov A."/>
            <person name="Schmutz J."/>
            <person name="Solheim H."/>
            <person name="Stahlberg J."/>
            <person name="Velez H."/>
            <person name="de Vries R.P."/>
            <person name="Wiebenga A."/>
            <person name="Woodward S."/>
            <person name="Yakovlev I."/>
            <person name="Garbelotto M."/>
            <person name="Martin F."/>
            <person name="Grigoriev I.V."/>
            <person name="Stenlid J."/>
        </authorList>
    </citation>
    <scope>NUCLEOTIDE SEQUENCE [LARGE SCALE GENOMIC DNA]</scope>
    <source>
        <strain evidence="8 9">TC 32-1</strain>
    </source>
</reference>
<dbReference type="PANTHER" id="PTHR12992:SF24">
    <property type="entry name" value="PEROXISOMAL COENZYME A DIPHOSPHATASE NUDT7"/>
    <property type="match status" value="1"/>
</dbReference>
<dbReference type="InterPro" id="IPR045121">
    <property type="entry name" value="CoAse"/>
</dbReference>
<dbReference type="InParanoid" id="W4JZX9"/>
<name>W4JZX9_HETIT</name>
<dbReference type="GO" id="GO:0015938">
    <property type="term" value="P:coenzyme A catabolic process"/>
    <property type="evidence" value="ECO:0007669"/>
    <property type="project" value="TreeGrafter"/>
</dbReference>
<dbReference type="RefSeq" id="XP_009548768.1">
    <property type="nucleotide sequence ID" value="XM_009550473.1"/>
</dbReference>
<dbReference type="PROSITE" id="PS51462">
    <property type="entry name" value="NUDIX"/>
    <property type="match status" value="1"/>
</dbReference>
<evidence type="ECO:0000313" key="8">
    <source>
        <dbReference type="EMBL" id="ETW79102.1"/>
    </source>
</evidence>
<keyword evidence="6" id="KW-0464">Manganese</keyword>
<dbReference type="KEGG" id="hir:HETIRDRAFT_50161"/>
<protein>
    <recommendedName>
        <fullName evidence="7">Nudix hydrolase domain-containing protein</fullName>
    </recommendedName>
</protein>
<organism evidence="8 9">
    <name type="scientific">Heterobasidion irregulare (strain TC 32-1)</name>
    <dbReference type="NCBI Taxonomy" id="747525"/>
    <lineage>
        <taxon>Eukaryota</taxon>
        <taxon>Fungi</taxon>
        <taxon>Dikarya</taxon>
        <taxon>Basidiomycota</taxon>
        <taxon>Agaricomycotina</taxon>
        <taxon>Agaricomycetes</taxon>
        <taxon>Russulales</taxon>
        <taxon>Bondarzewiaceae</taxon>
        <taxon>Heterobasidion</taxon>
        <taxon>Heterobasidion annosum species complex</taxon>
    </lineage>
</organism>
<proteinExistence type="predicted"/>
<dbReference type="GO" id="GO:0010945">
    <property type="term" value="F:coenzyme A diphosphatase activity"/>
    <property type="evidence" value="ECO:0007669"/>
    <property type="project" value="InterPro"/>
</dbReference>
<dbReference type="EMBL" id="KI925461">
    <property type="protein sequence ID" value="ETW79102.1"/>
    <property type="molecule type" value="Genomic_DNA"/>
</dbReference>
<dbReference type="PANTHER" id="PTHR12992">
    <property type="entry name" value="NUDIX HYDROLASE"/>
    <property type="match status" value="1"/>
</dbReference>
<dbReference type="SUPFAM" id="SSF55811">
    <property type="entry name" value="Nudix"/>
    <property type="match status" value="1"/>
</dbReference>
<comment type="cofactor">
    <cofactor evidence="1">
        <name>Mn(2+)</name>
        <dbReference type="ChEBI" id="CHEBI:29035"/>
    </cofactor>
</comment>
<sequence length="265" mass="27966">MASPRVLPHPSPLSPFLSLSTPLTRASLASIRTAIAAYTPPPADPAEAHAAVLIPLCNVAGQPGILLEVRGKLRIHAGEVSFPGGRVDPTDSSFLAAALRETHEEVGIPPDQIEVLGQVGPPQLSLGGLRVWPFVGFVHASPTFTPTVKPDDVSATTNLPDTAFLPSLPLSTLRVSSPEVAHAFHLPFTAMTAPSRLRAHLFRGGQPYWAVGVADLVRRFGVGPAGPGRGADLPDEIGAGRGGLEVWGLTGWYLSLLMRALEIYR</sequence>
<evidence type="ECO:0000259" key="7">
    <source>
        <dbReference type="PROSITE" id="PS51462"/>
    </source>
</evidence>
<dbReference type="GeneID" id="20678133"/>
<dbReference type="Gene3D" id="3.90.79.10">
    <property type="entry name" value="Nucleoside Triphosphate Pyrophosphohydrolase"/>
    <property type="match status" value="1"/>
</dbReference>
<gene>
    <name evidence="8" type="ORF">HETIRDRAFT_50161</name>
</gene>
<dbReference type="GO" id="GO:0046872">
    <property type="term" value="F:metal ion binding"/>
    <property type="evidence" value="ECO:0007669"/>
    <property type="project" value="UniProtKB-KW"/>
</dbReference>
<keyword evidence="5" id="KW-0460">Magnesium</keyword>
<dbReference type="HOGENOM" id="CLU_076940_0_0_1"/>
<evidence type="ECO:0000256" key="3">
    <source>
        <dbReference type="ARBA" id="ARBA00022723"/>
    </source>
</evidence>
<keyword evidence="4" id="KW-0378">Hydrolase</keyword>
<dbReference type="eggNOG" id="KOG3069">
    <property type="taxonomic scope" value="Eukaryota"/>
</dbReference>
<dbReference type="STRING" id="747525.W4JZX9"/>
<dbReference type="InterPro" id="IPR000086">
    <property type="entry name" value="NUDIX_hydrolase_dom"/>
</dbReference>
<accession>W4JZX9</accession>
<dbReference type="CDD" id="cd03426">
    <property type="entry name" value="NUDIX_CoAse_Nudt7"/>
    <property type="match status" value="1"/>
</dbReference>
<evidence type="ECO:0000256" key="5">
    <source>
        <dbReference type="ARBA" id="ARBA00022842"/>
    </source>
</evidence>
<evidence type="ECO:0000256" key="2">
    <source>
        <dbReference type="ARBA" id="ARBA00001946"/>
    </source>
</evidence>
<evidence type="ECO:0000256" key="4">
    <source>
        <dbReference type="ARBA" id="ARBA00022801"/>
    </source>
</evidence>
<dbReference type="OrthoDB" id="206213at2759"/>